<proteinExistence type="predicted"/>
<organism evidence="1 2">
    <name type="scientific">Thelohanellus kitauei</name>
    <name type="common">Myxosporean</name>
    <dbReference type="NCBI Taxonomy" id="669202"/>
    <lineage>
        <taxon>Eukaryota</taxon>
        <taxon>Metazoa</taxon>
        <taxon>Cnidaria</taxon>
        <taxon>Myxozoa</taxon>
        <taxon>Myxosporea</taxon>
        <taxon>Bivalvulida</taxon>
        <taxon>Platysporina</taxon>
        <taxon>Myxobolidae</taxon>
        <taxon>Thelohanellus</taxon>
    </lineage>
</organism>
<keyword evidence="2" id="KW-1185">Reference proteome</keyword>
<protein>
    <submittedName>
        <fullName evidence="1">Uncharacterized protein</fullName>
    </submittedName>
</protein>
<evidence type="ECO:0000313" key="2">
    <source>
        <dbReference type="Proteomes" id="UP000031668"/>
    </source>
</evidence>
<evidence type="ECO:0000313" key="1">
    <source>
        <dbReference type="EMBL" id="KII71267.1"/>
    </source>
</evidence>
<reference evidence="1 2" key="1">
    <citation type="journal article" date="2014" name="Genome Biol. Evol.">
        <title>The genome of the myxosporean Thelohanellus kitauei shows adaptations to nutrient acquisition within its fish host.</title>
        <authorList>
            <person name="Yang Y."/>
            <person name="Xiong J."/>
            <person name="Zhou Z."/>
            <person name="Huo F."/>
            <person name="Miao W."/>
            <person name="Ran C."/>
            <person name="Liu Y."/>
            <person name="Zhang J."/>
            <person name="Feng J."/>
            <person name="Wang M."/>
            <person name="Wang M."/>
            <person name="Wang L."/>
            <person name="Yao B."/>
        </authorList>
    </citation>
    <scope>NUCLEOTIDE SEQUENCE [LARGE SCALE GENOMIC DNA]</scope>
    <source>
        <strain evidence="1">Wuqing</strain>
    </source>
</reference>
<accession>A0A0C2NBD5</accession>
<gene>
    <name evidence="1" type="ORF">RF11_08762</name>
</gene>
<dbReference type="EMBL" id="JWZT01001813">
    <property type="protein sequence ID" value="KII71267.1"/>
    <property type="molecule type" value="Genomic_DNA"/>
</dbReference>
<sequence length="138" mass="16431">MDKHKNLSLSRRRPRNLKMLNLIETQFYRKWRLAHDLLNTSTIPIGLFDQLQKNSYYPIKFSRHSPIYFAHIIDTEEGARGYVKCQFYVMFKDFPKCEPKRTDCQVSHNSVNYLISFLSLTLFYGVMCTCKQYTIDAE</sequence>
<comment type="caution">
    <text evidence="1">The sequence shown here is derived from an EMBL/GenBank/DDBJ whole genome shotgun (WGS) entry which is preliminary data.</text>
</comment>
<dbReference type="Proteomes" id="UP000031668">
    <property type="component" value="Unassembled WGS sequence"/>
</dbReference>
<dbReference type="AlphaFoldDB" id="A0A0C2NBD5"/>
<name>A0A0C2NBD5_THEKT</name>